<evidence type="ECO:0000313" key="2">
    <source>
        <dbReference type="EMBL" id="KAJ6750535.1"/>
    </source>
</evidence>
<dbReference type="EMBL" id="JAPFFL010000001">
    <property type="protein sequence ID" value="KAJ6750535.1"/>
    <property type="molecule type" value="Genomic_DNA"/>
</dbReference>
<sequence>MSRGVAVATALGESGRRRRGASGKSYLLRLTARPPRKRLSREVGVSGWKNTAASPKVNDLRSMEQCRQGKSAKWIRNLGEKGLARGLGSGGPDPNPSVCRLGLLELLHGEASRQRCRPRDGLGSGPFGGAFRASNDRLRS</sequence>
<proteinExistence type="predicted"/>
<comment type="caution">
    <text evidence="2">The sequence shown here is derived from an EMBL/GenBank/DDBJ whole genome shotgun (WGS) entry which is preliminary data.</text>
</comment>
<name>A0A9Q0VN02_SALVM</name>
<protein>
    <submittedName>
        <fullName evidence="2">Uncharacterized protein</fullName>
    </submittedName>
</protein>
<organism evidence="2 3">
    <name type="scientific">Salix viminalis</name>
    <name type="common">Common osier</name>
    <name type="synonym">Basket willow</name>
    <dbReference type="NCBI Taxonomy" id="40686"/>
    <lineage>
        <taxon>Eukaryota</taxon>
        <taxon>Viridiplantae</taxon>
        <taxon>Streptophyta</taxon>
        <taxon>Embryophyta</taxon>
        <taxon>Tracheophyta</taxon>
        <taxon>Spermatophyta</taxon>
        <taxon>Magnoliopsida</taxon>
        <taxon>eudicotyledons</taxon>
        <taxon>Gunneridae</taxon>
        <taxon>Pentapetalae</taxon>
        <taxon>rosids</taxon>
        <taxon>fabids</taxon>
        <taxon>Malpighiales</taxon>
        <taxon>Salicaceae</taxon>
        <taxon>Saliceae</taxon>
        <taxon>Salix</taxon>
    </lineage>
</organism>
<dbReference type="Proteomes" id="UP001151529">
    <property type="component" value="Chromosome 16"/>
</dbReference>
<feature type="region of interest" description="Disordered" evidence="1">
    <location>
        <begin position="111"/>
        <end position="140"/>
    </location>
</feature>
<evidence type="ECO:0000256" key="1">
    <source>
        <dbReference type="SAM" id="MobiDB-lite"/>
    </source>
</evidence>
<dbReference type="AlphaFoldDB" id="A0A9Q0VN02"/>
<reference evidence="2" key="1">
    <citation type="submission" date="2022-11" db="EMBL/GenBank/DDBJ databases">
        <authorList>
            <person name="Hyden B.L."/>
            <person name="Feng K."/>
            <person name="Yates T."/>
            <person name="Jawdy S."/>
            <person name="Smart L.B."/>
            <person name="Muchero W."/>
        </authorList>
    </citation>
    <scope>NUCLEOTIDE SEQUENCE</scope>
    <source>
        <tissue evidence="2">Shoot tip</tissue>
    </source>
</reference>
<dbReference type="OrthoDB" id="1735465at2759"/>
<reference evidence="2" key="2">
    <citation type="journal article" date="2023" name="Int. J. Mol. Sci.">
        <title>De Novo Assembly and Annotation of 11 Diverse Shrub Willow (Salix) Genomes Reveals Novel Gene Organization in Sex-Linked Regions.</title>
        <authorList>
            <person name="Hyden B."/>
            <person name="Feng K."/>
            <person name="Yates T.B."/>
            <person name="Jawdy S."/>
            <person name="Cereghino C."/>
            <person name="Smart L.B."/>
            <person name="Muchero W."/>
        </authorList>
    </citation>
    <scope>NUCLEOTIDE SEQUENCE [LARGE SCALE GENOMIC DNA]</scope>
    <source>
        <tissue evidence="2">Shoot tip</tissue>
    </source>
</reference>
<accession>A0A9Q0VN02</accession>
<feature type="region of interest" description="Disordered" evidence="1">
    <location>
        <begin position="1"/>
        <end position="24"/>
    </location>
</feature>
<evidence type="ECO:0000313" key="3">
    <source>
        <dbReference type="Proteomes" id="UP001151529"/>
    </source>
</evidence>
<keyword evidence="3" id="KW-1185">Reference proteome</keyword>
<feature type="compositionally biased region" description="Basic and acidic residues" evidence="1">
    <location>
        <begin position="111"/>
        <end position="120"/>
    </location>
</feature>
<gene>
    <name evidence="2" type="ORF">OIU85_001108</name>
</gene>